<sequence length="42" mass="4737">MSDAEVQHHRARRGQDDVLGLHIPVPVLLAEWRGGHQDELTP</sequence>
<evidence type="ECO:0000313" key="2">
    <source>
        <dbReference type="Proteomes" id="UP000585836"/>
    </source>
</evidence>
<dbReference type="EMBL" id="JACHJK010000003">
    <property type="protein sequence ID" value="MBB5926445.1"/>
    <property type="molecule type" value="Genomic_DNA"/>
</dbReference>
<dbReference type="RefSeq" id="WP_263978348.1">
    <property type="nucleotide sequence ID" value="NZ_BAAAWF010000083.1"/>
</dbReference>
<keyword evidence="2" id="KW-1185">Reference proteome</keyword>
<evidence type="ECO:0000313" key="1">
    <source>
        <dbReference type="EMBL" id="MBB5926445.1"/>
    </source>
</evidence>
<reference evidence="1 2" key="1">
    <citation type="submission" date="2020-08" db="EMBL/GenBank/DDBJ databases">
        <title>Genomic Encyclopedia of Type Strains, Phase III (KMG-III): the genomes of soil and plant-associated and newly described type strains.</title>
        <authorList>
            <person name="Whitman W."/>
        </authorList>
    </citation>
    <scope>NUCLEOTIDE SEQUENCE [LARGE SCALE GENOMIC DNA]</scope>
    <source>
        <strain evidence="1 2">CECT 3313</strain>
    </source>
</reference>
<gene>
    <name evidence="1" type="ORF">FHS34_001901</name>
</gene>
<comment type="caution">
    <text evidence="1">The sequence shown here is derived from an EMBL/GenBank/DDBJ whole genome shotgun (WGS) entry which is preliminary data.</text>
</comment>
<dbReference type="Proteomes" id="UP000585836">
    <property type="component" value="Unassembled WGS sequence"/>
</dbReference>
<name>A0A7W9UPK3_9ACTN</name>
<organism evidence="1 2">
    <name type="scientific">Streptomyces echinatus</name>
    <dbReference type="NCBI Taxonomy" id="67293"/>
    <lineage>
        <taxon>Bacteria</taxon>
        <taxon>Bacillati</taxon>
        <taxon>Actinomycetota</taxon>
        <taxon>Actinomycetes</taxon>
        <taxon>Kitasatosporales</taxon>
        <taxon>Streptomycetaceae</taxon>
        <taxon>Streptomyces</taxon>
    </lineage>
</organism>
<dbReference type="AlphaFoldDB" id="A0A7W9UPK3"/>
<proteinExistence type="predicted"/>
<accession>A0A7W9UPK3</accession>
<protein>
    <submittedName>
        <fullName evidence="1">Uncharacterized protein</fullName>
    </submittedName>
</protein>